<dbReference type="InterPro" id="IPR051796">
    <property type="entry name" value="ISF_SsuE-like"/>
</dbReference>
<protein>
    <submittedName>
        <fullName evidence="6">NAD(P)H-dependent oxidoreductase</fullName>
    </submittedName>
</protein>
<name>A0A949K5J4_9FIRM</name>
<evidence type="ECO:0000256" key="3">
    <source>
        <dbReference type="SAM" id="Phobius"/>
    </source>
</evidence>
<keyword evidence="3" id="KW-0812">Transmembrane</keyword>
<feature type="transmembrane region" description="Helical" evidence="3">
    <location>
        <begin position="504"/>
        <end position="526"/>
    </location>
</feature>
<dbReference type="Gene3D" id="3.40.50.360">
    <property type="match status" value="1"/>
</dbReference>
<dbReference type="InterPro" id="IPR029039">
    <property type="entry name" value="Flavoprotein-like_sf"/>
</dbReference>
<dbReference type="SUPFAM" id="SSF55718">
    <property type="entry name" value="SCP-like"/>
    <property type="match status" value="1"/>
</dbReference>
<dbReference type="Pfam" id="PF02525">
    <property type="entry name" value="Flavodoxin_2"/>
    <property type="match status" value="1"/>
</dbReference>
<keyword evidence="7" id="KW-1185">Reference proteome</keyword>
<feature type="transmembrane region" description="Helical" evidence="3">
    <location>
        <begin position="480"/>
        <end position="498"/>
    </location>
</feature>
<evidence type="ECO:0000256" key="2">
    <source>
        <dbReference type="ARBA" id="ARBA00022643"/>
    </source>
</evidence>
<feature type="transmembrane region" description="Helical" evidence="3">
    <location>
        <begin position="413"/>
        <end position="431"/>
    </location>
</feature>
<keyword evidence="1" id="KW-0285">Flavoprotein</keyword>
<feature type="transmembrane region" description="Helical" evidence="3">
    <location>
        <begin position="437"/>
        <end position="460"/>
    </location>
</feature>
<organism evidence="6 7">
    <name type="scientific">Diplocloster agilis</name>
    <dbReference type="NCBI Taxonomy" id="2850323"/>
    <lineage>
        <taxon>Bacteria</taxon>
        <taxon>Bacillati</taxon>
        <taxon>Bacillota</taxon>
        <taxon>Clostridia</taxon>
        <taxon>Lachnospirales</taxon>
        <taxon>Lachnospiraceae</taxon>
        <taxon>Diplocloster</taxon>
    </lineage>
</organism>
<feature type="transmembrane region" description="Helical" evidence="3">
    <location>
        <begin position="368"/>
        <end position="401"/>
    </location>
</feature>
<keyword evidence="3" id="KW-1133">Transmembrane helix</keyword>
<dbReference type="EMBL" id="JAHQCW010000066">
    <property type="protein sequence ID" value="MBU9739570.1"/>
    <property type="molecule type" value="Genomic_DNA"/>
</dbReference>
<keyword evidence="3" id="KW-0472">Membrane</keyword>
<gene>
    <name evidence="6" type="ORF">KTH89_23830</name>
</gene>
<dbReference type="InterPro" id="IPR036527">
    <property type="entry name" value="SCP2_sterol-bd_dom_sf"/>
</dbReference>
<dbReference type="PANTHER" id="PTHR43278:SF2">
    <property type="entry name" value="IRON-SULFUR FLAVOPROTEIN"/>
    <property type="match status" value="1"/>
</dbReference>
<evidence type="ECO:0000256" key="1">
    <source>
        <dbReference type="ARBA" id="ARBA00022630"/>
    </source>
</evidence>
<sequence length="547" mass="61610">MKILVFNGSPKGERSNTLQLTKAFCAGIAQAEQTQVEIVPVYQREIKDCRGCFRCWSSTPGECCQQDDMEELIGKILEADLVIWSFPLYYFSLPSRLKALMDRLLPMNLPFMTRNADGGGHPSRYDISGKRYAVISTCGFYTPQGNYDAVKAQFDRIYGKGGYTALYCGEGELFRVPELQKRTREYLDIVCRAGREFHAGAVTARTRELLSQLLVPRDVFEEMADADWGIQAARSAGKTGDVTPDVSLNFTRQMAALYKKEAWGGKDRVVEFYYTDADKTYQILLQKEGHQVLTENFLPYTTRIVTPLALWQKIAAEEINGRKAMMEHQYTVQGDFELMLHWDEIFGVGSTQVQPSLPAKKTNMSLMLAPWITIWVLLAIHPVWGGVAGILAVAALPLALLKWKPTVFEGITALAVTGISLPALYGIPITLLLPLSYLLFGLMWLGTVFCRLPLSAYYSINSYRGEQEWENPLFLRTNRILTACWGALYLVTPAWTYFLLLTPFAPWAGAVNSALPMLLGMFTAWYQKWYPAHYASRGAKSGEKRDN</sequence>
<feature type="domain" description="Flavodoxin-like fold" evidence="5">
    <location>
        <begin position="1"/>
        <end position="159"/>
    </location>
</feature>
<dbReference type="InterPro" id="IPR003033">
    <property type="entry name" value="SCP2_sterol-bd_dom"/>
</dbReference>
<evidence type="ECO:0000259" key="5">
    <source>
        <dbReference type="Pfam" id="PF02525"/>
    </source>
</evidence>
<dbReference type="Pfam" id="PF02036">
    <property type="entry name" value="SCP2"/>
    <property type="match status" value="1"/>
</dbReference>
<dbReference type="RefSeq" id="WP_238723367.1">
    <property type="nucleotide sequence ID" value="NZ_JAHQCW010000066.1"/>
</dbReference>
<accession>A0A949K5J4</accession>
<evidence type="ECO:0000259" key="4">
    <source>
        <dbReference type="Pfam" id="PF02036"/>
    </source>
</evidence>
<dbReference type="InterPro" id="IPR003680">
    <property type="entry name" value="Flavodoxin_fold"/>
</dbReference>
<keyword evidence="2" id="KW-0288">FMN</keyword>
<evidence type="ECO:0000313" key="6">
    <source>
        <dbReference type="EMBL" id="MBU9739570.1"/>
    </source>
</evidence>
<proteinExistence type="predicted"/>
<feature type="domain" description="SCP2" evidence="4">
    <location>
        <begin position="266"/>
        <end position="346"/>
    </location>
</feature>
<dbReference type="AlphaFoldDB" id="A0A949K5J4"/>
<dbReference type="Proteomes" id="UP000712157">
    <property type="component" value="Unassembled WGS sequence"/>
</dbReference>
<dbReference type="Gene3D" id="3.30.1050.10">
    <property type="entry name" value="SCP2 sterol-binding domain"/>
    <property type="match status" value="1"/>
</dbReference>
<evidence type="ECO:0000313" key="7">
    <source>
        <dbReference type="Proteomes" id="UP000712157"/>
    </source>
</evidence>
<comment type="caution">
    <text evidence="6">The sequence shown here is derived from an EMBL/GenBank/DDBJ whole genome shotgun (WGS) entry which is preliminary data.</text>
</comment>
<dbReference type="SUPFAM" id="SSF52218">
    <property type="entry name" value="Flavoproteins"/>
    <property type="match status" value="1"/>
</dbReference>
<dbReference type="PANTHER" id="PTHR43278">
    <property type="entry name" value="NAD(P)H-DEPENDENT FMN-CONTAINING OXIDOREDUCTASE YWQN-RELATED"/>
    <property type="match status" value="1"/>
</dbReference>
<reference evidence="6" key="1">
    <citation type="submission" date="2021-06" db="EMBL/GenBank/DDBJ databases">
        <title>Description of novel taxa of the family Lachnospiraceae.</title>
        <authorList>
            <person name="Chaplin A.V."/>
            <person name="Sokolova S.R."/>
            <person name="Pikina A.P."/>
            <person name="Korzhanova M."/>
            <person name="Belova V."/>
            <person name="Korostin D."/>
            <person name="Efimov B.A."/>
        </authorList>
    </citation>
    <scope>NUCLEOTIDE SEQUENCE</scope>
    <source>
        <strain evidence="6">ASD5720</strain>
    </source>
</reference>